<sequence>MSSTTKRRNSEKRKEKSRDAARCRRGRETEIFSELAEQIPQYSGSHGQLDKASIMRLAISHLKISKIMETQRNNRHAPCEEFDPLYSRALDGFVLILSNEGDLIFISESVSKYLGIQQVDLVGQSIYEFVHPCDHEDITEIFHSNGRDKKKKSSDCYHTFFVRMKCTLTNKGKNVNLKSATYKVIKFSGKLVKDEVKREAGGDGSAPYLLLIGEPIPHPSNIEVPLDRMTFLSRHNMDMKFTYCDDRVKDLLGYNCSDLINKSLFDYHHAMDSEVIDHSYRNLVAKGQVMTGQYRFLAKTGGHVWMITQGTVIYNSRTQKPQCIVCVHYVLSGIENPSLILSTSQQSYSQQVPMLPLEVKLSTEDVFKPRPDNVKVDEFYFPPGTKIPSMKIDESVDLTHLAPTSGDTCVPLIGDKCIQFSDQPMPALKEEPDMFSTRVCSHPTQSPLATPPSVSPAPISPMDYTTPLTPSVVDAMDKFFSAVETYPRNDQANADLDMDMRAPYIPMNKKEDFSLLPPTSDALFSINSDFNPGLFGRTESVFVPKDKLYQDPPKEPRMSIRDMLVGSTAVASIEQPPDTFNLQLKRPLDMNSLEKGPPVKKRFIQDYQEVPKKHSVLMSLLVNGEDPPTGYSVVGRKPPQQPPLPQAKAYYPLLGKGSHSGGKQIAALPQDEEVMETPDLLLQNPDLLAALELFLPNSELM</sequence>
<dbReference type="PANTHER" id="PTHR23043:SF17">
    <property type="entry name" value="PROTEIN SIMILAR"/>
    <property type="match status" value="1"/>
</dbReference>
<evidence type="ECO:0000256" key="10">
    <source>
        <dbReference type="SAM" id="MobiDB-lite"/>
    </source>
</evidence>
<dbReference type="CDD" id="cd11433">
    <property type="entry name" value="bHLH-PAS_HIF"/>
    <property type="match status" value="1"/>
</dbReference>
<dbReference type="PROSITE" id="PS50112">
    <property type="entry name" value="PAS"/>
    <property type="match status" value="2"/>
</dbReference>
<dbReference type="AlphaFoldDB" id="A0A8B8DTB3"/>
<evidence type="ECO:0000259" key="12">
    <source>
        <dbReference type="PROSITE" id="PS50888"/>
    </source>
</evidence>
<dbReference type="FunFam" id="3.30.450.20:FF:000015">
    <property type="entry name" value="Hypoxia-inducible factor 1-alpha isoform 1"/>
    <property type="match status" value="1"/>
</dbReference>
<evidence type="ECO:0000256" key="7">
    <source>
        <dbReference type="ARBA" id="ARBA00023163"/>
    </source>
</evidence>
<dbReference type="Pfam" id="PF08447">
    <property type="entry name" value="PAS_3"/>
    <property type="match status" value="1"/>
</dbReference>
<dbReference type="Gene3D" id="4.10.280.10">
    <property type="entry name" value="Helix-loop-helix DNA-binding domain"/>
    <property type="match status" value="1"/>
</dbReference>
<feature type="compositionally biased region" description="Basic residues" evidence="10">
    <location>
        <begin position="1"/>
        <end position="11"/>
    </location>
</feature>
<protein>
    <submittedName>
        <fullName evidence="14">Hypoxia-inducible factor 1-alpha-like isoform X1</fullName>
    </submittedName>
</protein>
<keyword evidence="4" id="KW-0805">Transcription regulation</keyword>
<feature type="region of interest" description="Disordered" evidence="10">
    <location>
        <begin position="1"/>
        <end position="23"/>
    </location>
</feature>
<dbReference type="SUPFAM" id="SSF47459">
    <property type="entry name" value="HLH, helix-loop-helix DNA-binding domain"/>
    <property type="match status" value="1"/>
</dbReference>
<dbReference type="OrthoDB" id="6021714at2759"/>
<accession>A0A8B8DTB3</accession>
<dbReference type="GO" id="GO:0000977">
    <property type="term" value="F:RNA polymerase II transcription regulatory region sequence-specific DNA binding"/>
    <property type="evidence" value="ECO:0007669"/>
    <property type="project" value="TreeGrafter"/>
</dbReference>
<dbReference type="InterPro" id="IPR036638">
    <property type="entry name" value="HLH_DNA-bd_sf"/>
</dbReference>
<keyword evidence="9" id="KW-0379">Hydroxylation</keyword>
<keyword evidence="3" id="KW-0832">Ubl conjugation</keyword>
<keyword evidence="2" id="KW-0677">Repeat</keyword>
<dbReference type="CDD" id="cd00130">
    <property type="entry name" value="PAS"/>
    <property type="match status" value="2"/>
</dbReference>
<dbReference type="GeneID" id="111129189"/>
<dbReference type="InterPro" id="IPR035965">
    <property type="entry name" value="PAS-like_dom_sf"/>
</dbReference>
<evidence type="ECO:0000256" key="2">
    <source>
        <dbReference type="ARBA" id="ARBA00022737"/>
    </source>
</evidence>
<evidence type="ECO:0000256" key="1">
    <source>
        <dbReference type="ARBA" id="ARBA00004123"/>
    </source>
</evidence>
<dbReference type="InterPro" id="IPR011598">
    <property type="entry name" value="bHLH_dom"/>
</dbReference>
<dbReference type="InterPro" id="IPR000014">
    <property type="entry name" value="PAS"/>
</dbReference>
<feature type="domain" description="BHLH" evidence="12">
    <location>
        <begin position="12"/>
        <end position="65"/>
    </location>
</feature>
<keyword evidence="13" id="KW-1185">Reference proteome</keyword>
<name>A0A8B8DTB3_CRAVI</name>
<keyword evidence="7" id="KW-0804">Transcription</keyword>
<dbReference type="InterPro" id="IPR013767">
    <property type="entry name" value="PAS_fold"/>
</dbReference>
<dbReference type="GO" id="GO:0000981">
    <property type="term" value="F:DNA-binding transcription factor activity, RNA polymerase II-specific"/>
    <property type="evidence" value="ECO:0007669"/>
    <property type="project" value="TreeGrafter"/>
</dbReference>
<dbReference type="PANTHER" id="PTHR23043">
    <property type="entry name" value="HYPOXIA-INDUCIBLE FACTOR 1 ALPHA"/>
    <property type="match status" value="1"/>
</dbReference>
<evidence type="ECO:0000256" key="3">
    <source>
        <dbReference type="ARBA" id="ARBA00022843"/>
    </source>
</evidence>
<dbReference type="GO" id="GO:0005634">
    <property type="term" value="C:nucleus"/>
    <property type="evidence" value="ECO:0007669"/>
    <property type="project" value="UniProtKB-SubCell"/>
</dbReference>
<dbReference type="Pfam" id="PF23171">
    <property type="entry name" value="bHLH_HIF1A"/>
    <property type="match status" value="1"/>
</dbReference>
<reference evidence="14" key="1">
    <citation type="submission" date="2025-08" db="UniProtKB">
        <authorList>
            <consortium name="RefSeq"/>
        </authorList>
    </citation>
    <scope>IDENTIFICATION</scope>
    <source>
        <tissue evidence="14">Whole sample</tissue>
    </source>
</reference>
<feature type="domain" description="PAS" evidence="11">
    <location>
        <begin position="88"/>
        <end position="149"/>
    </location>
</feature>
<evidence type="ECO:0000256" key="5">
    <source>
        <dbReference type="ARBA" id="ARBA00023125"/>
    </source>
</evidence>
<evidence type="ECO:0000259" key="11">
    <source>
        <dbReference type="PROSITE" id="PS50112"/>
    </source>
</evidence>
<evidence type="ECO:0000313" key="13">
    <source>
        <dbReference type="Proteomes" id="UP000694844"/>
    </source>
</evidence>
<comment type="subcellular location">
    <subcellularLocation>
        <location evidence="1">Nucleus</location>
    </subcellularLocation>
</comment>
<dbReference type="KEGG" id="cvn:111129189"/>
<gene>
    <name evidence="14" type="primary">LOC111129189</name>
</gene>
<dbReference type="RefSeq" id="XP_022331130.1">
    <property type="nucleotide sequence ID" value="XM_022475422.1"/>
</dbReference>
<dbReference type="SMART" id="SM00086">
    <property type="entry name" value="PAC"/>
    <property type="match status" value="1"/>
</dbReference>
<dbReference type="InterPro" id="IPR001610">
    <property type="entry name" value="PAC"/>
</dbReference>
<evidence type="ECO:0000256" key="9">
    <source>
        <dbReference type="ARBA" id="ARBA00023278"/>
    </source>
</evidence>
<feature type="domain" description="PAS" evidence="11">
    <location>
        <begin position="236"/>
        <end position="287"/>
    </location>
</feature>
<dbReference type="GO" id="GO:0046983">
    <property type="term" value="F:protein dimerization activity"/>
    <property type="evidence" value="ECO:0007669"/>
    <property type="project" value="InterPro"/>
</dbReference>
<dbReference type="SMART" id="SM00091">
    <property type="entry name" value="PAS"/>
    <property type="match status" value="2"/>
</dbReference>
<dbReference type="InterPro" id="IPR013655">
    <property type="entry name" value="PAS_fold_3"/>
</dbReference>
<dbReference type="NCBIfam" id="TIGR00229">
    <property type="entry name" value="sensory_box"/>
    <property type="match status" value="1"/>
</dbReference>
<evidence type="ECO:0000313" key="14">
    <source>
        <dbReference type="RefSeq" id="XP_022331130.1"/>
    </source>
</evidence>
<feature type="compositionally biased region" description="Basic and acidic residues" evidence="10">
    <location>
        <begin position="12"/>
        <end position="23"/>
    </location>
</feature>
<dbReference type="GO" id="GO:0071456">
    <property type="term" value="P:cellular response to hypoxia"/>
    <property type="evidence" value="ECO:0007669"/>
    <property type="project" value="TreeGrafter"/>
</dbReference>
<dbReference type="PROSITE" id="PS50888">
    <property type="entry name" value="BHLH"/>
    <property type="match status" value="1"/>
</dbReference>
<evidence type="ECO:0000256" key="8">
    <source>
        <dbReference type="ARBA" id="ARBA00023242"/>
    </source>
</evidence>
<keyword evidence="5" id="KW-0238">DNA-binding</keyword>
<dbReference type="Gene3D" id="3.30.450.20">
    <property type="entry name" value="PAS domain"/>
    <property type="match status" value="2"/>
</dbReference>
<dbReference type="SUPFAM" id="SSF55785">
    <property type="entry name" value="PYP-like sensor domain (PAS domain)"/>
    <property type="match status" value="2"/>
</dbReference>
<dbReference type="Pfam" id="PF00989">
    <property type="entry name" value="PAS"/>
    <property type="match status" value="1"/>
</dbReference>
<keyword evidence="8" id="KW-0539">Nucleus</keyword>
<proteinExistence type="predicted"/>
<evidence type="ECO:0000256" key="6">
    <source>
        <dbReference type="ARBA" id="ARBA00023159"/>
    </source>
</evidence>
<dbReference type="Proteomes" id="UP000694844">
    <property type="component" value="Chromosome 4"/>
</dbReference>
<dbReference type="SMART" id="SM00353">
    <property type="entry name" value="HLH"/>
    <property type="match status" value="1"/>
</dbReference>
<organism evidence="13 14">
    <name type="scientific">Crassostrea virginica</name>
    <name type="common">Eastern oyster</name>
    <dbReference type="NCBI Taxonomy" id="6565"/>
    <lineage>
        <taxon>Eukaryota</taxon>
        <taxon>Metazoa</taxon>
        <taxon>Spiralia</taxon>
        <taxon>Lophotrochozoa</taxon>
        <taxon>Mollusca</taxon>
        <taxon>Bivalvia</taxon>
        <taxon>Autobranchia</taxon>
        <taxon>Pteriomorphia</taxon>
        <taxon>Ostreida</taxon>
        <taxon>Ostreoidea</taxon>
        <taxon>Ostreidae</taxon>
        <taxon>Crassostrea</taxon>
    </lineage>
</organism>
<keyword evidence="6" id="KW-0010">Activator</keyword>
<evidence type="ECO:0000256" key="4">
    <source>
        <dbReference type="ARBA" id="ARBA00023015"/>
    </source>
</evidence>